<comment type="similarity">
    <text evidence="1">Belongs to the Gfa family.</text>
</comment>
<dbReference type="SUPFAM" id="SSF51316">
    <property type="entry name" value="Mss4-like"/>
    <property type="match status" value="1"/>
</dbReference>
<keyword evidence="3" id="KW-0862">Zinc</keyword>
<organism evidence="6 7">
    <name type="scientific">Oculimacula yallundae</name>
    <dbReference type="NCBI Taxonomy" id="86028"/>
    <lineage>
        <taxon>Eukaryota</taxon>
        <taxon>Fungi</taxon>
        <taxon>Dikarya</taxon>
        <taxon>Ascomycota</taxon>
        <taxon>Pezizomycotina</taxon>
        <taxon>Leotiomycetes</taxon>
        <taxon>Helotiales</taxon>
        <taxon>Ploettnerulaceae</taxon>
        <taxon>Oculimacula</taxon>
    </lineage>
</organism>
<dbReference type="Pfam" id="PF04828">
    <property type="entry name" value="GFA"/>
    <property type="match status" value="1"/>
</dbReference>
<name>A0ABR4C3D9_9HELO</name>
<keyword evidence="7" id="KW-1185">Reference proteome</keyword>
<gene>
    <name evidence="6" type="ORF">VTL71DRAFT_4338</name>
</gene>
<dbReference type="Gene3D" id="3.90.1590.10">
    <property type="entry name" value="glutathione-dependent formaldehyde- activating enzyme (gfa)"/>
    <property type="match status" value="1"/>
</dbReference>
<proteinExistence type="inferred from homology"/>
<sequence>MAATADKSKPYIPLSNVSQDGWSKEDSATATCLCGAVQLEFPTKAPGLVNTFVCNCTDCHKITASMYASNFTVLNTHFKHLRGQENLKTFAQSTTIGFPPNKNTMTNFFCQTCGTLMYRQGSGWPSQSFLRIGTVDDFMLMETVLRPQVQQFCKDRLSWVKSIEGIPETQGLAADYE</sequence>
<dbReference type="PANTHER" id="PTHR33337">
    <property type="entry name" value="GFA DOMAIN-CONTAINING PROTEIN"/>
    <property type="match status" value="1"/>
</dbReference>
<keyword evidence="2" id="KW-0479">Metal-binding</keyword>
<dbReference type="InterPro" id="IPR011057">
    <property type="entry name" value="Mss4-like_sf"/>
</dbReference>
<dbReference type="Proteomes" id="UP001595075">
    <property type="component" value="Unassembled WGS sequence"/>
</dbReference>
<evidence type="ECO:0000256" key="3">
    <source>
        <dbReference type="ARBA" id="ARBA00022833"/>
    </source>
</evidence>
<protein>
    <recommendedName>
        <fullName evidence="5">CENP-V/GFA domain-containing protein</fullName>
    </recommendedName>
</protein>
<evidence type="ECO:0000259" key="5">
    <source>
        <dbReference type="PROSITE" id="PS51891"/>
    </source>
</evidence>
<dbReference type="InterPro" id="IPR006913">
    <property type="entry name" value="CENP-V/GFA"/>
</dbReference>
<dbReference type="PROSITE" id="PS51891">
    <property type="entry name" value="CENP_V_GFA"/>
    <property type="match status" value="1"/>
</dbReference>
<keyword evidence="4" id="KW-0456">Lyase</keyword>
<evidence type="ECO:0000313" key="6">
    <source>
        <dbReference type="EMBL" id="KAL2063844.1"/>
    </source>
</evidence>
<reference evidence="6 7" key="1">
    <citation type="journal article" date="2024" name="Commun. Biol.">
        <title>Comparative genomic analysis of thermophilic fungi reveals convergent evolutionary adaptations and gene losses.</title>
        <authorList>
            <person name="Steindorff A.S."/>
            <person name="Aguilar-Pontes M.V."/>
            <person name="Robinson A.J."/>
            <person name="Andreopoulos B."/>
            <person name="LaButti K."/>
            <person name="Kuo A."/>
            <person name="Mondo S."/>
            <person name="Riley R."/>
            <person name="Otillar R."/>
            <person name="Haridas S."/>
            <person name="Lipzen A."/>
            <person name="Grimwood J."/>
            <person name="Schmutz J."/>
            <person name="Clum A."/>
            <person name="Reid I.D."/>
            <person name="Moisan M.C."/>
            <person name="Butler G."/>
            <person name="Nguyen T.T.M."/>
            <person name="Dewar K."/>
            <person name="Conant G."/>
            <person name="Drula E."/>
            <person name="Henrissat B."/>
            <person name="Hansel C."/>
            <person name="Singer S."/>
            <person name="Hutchinson M.I."/>
            <person name="de Vries R.P."/>
            <person name="Natvig D.O."/>
            <person name="Powell A.J."/>
            <person name="Tsang A."/>
            <person name="Grigoriev I.V."/>
        </authorList>
    </citation>
    <scope>NUCLEOTIDE SEQUENCE [LARGE SCALE GENOMIC DNA]</scope>
    <source>
        <strain evidence="6 7">CBS 494.80</strain>
    </source>
</reference>
<accession>A0ABR4C3D9</accession>
<dbReference type="EMBL" id="JAZHXI010000014">
    <property type="protein sequence ID" value="KAL2063844.1"/>
    <property type="molecule type" value="Genomic_DNA"/>
</dbReference>
<evidence type="ECO:0000313" key="7">
    <source>
        <dbReference type="Proteomes" id="UP001595075"/>
    </source>
</evidence>
<feature type="domain" description="CENP-V/GFA" evidence="5">
    <location>
        <begin position="28"/>
        <end position="149"/>
    </location>
</feature>
<dbReference type="PANTHER" id="PTHR33337:SF8">
    <property type="entry name" value="CENP-V_GFA DOMAIN-CONTAINING PROTEIN"/>
    <property type="match status" value="1"/>
</dbReference>
<evidence type="ECO:0000256" key="2">
    <source>
        <dbReference type="ARBA" id="ARBA00022723"/>
    </source>
</evidence>
<comment type="caution">
    <text evidence="6">The sequence shown here is derived from an EMBL/GenBank/DDBJ whole genome shotgun (WGS) entry which is preliminary data.</text>
</comment>
<evidence type="ECO:0000256" key="1">
    <source>
        <dbReference type="ARBA" id="ARBA00005495"/>
    </source>
</evidence>
<evidence type="ECO:0000256" key="4">
    <source>
        <dbReference type="ARBA" id="ARBA00023239"/>
    </source>
</evidence>